<feature type="region of interest" description="Disordered" evidence="1">
    <location>
        <begin position="46"/>
        <end position="85"/>
    </location>
</feature>
<accession>A0A9N7TS88</accession>
<feature type="region of interest" description="Disordered" evidence="1">
    <location>
        <begin position="1"/>
        <end position="26"/>
    </location>
</feature>
<organism evidence="2 3">
    <name type="scientific">Pleuronectes platessa</name>
    <name type="common">European plaice</name>
    <dbReference type="NCBI Taxonomy" id="8262"/>
    <lineage>
        <taxon>Eukaryota</taxon>
        <taxon>Metazoa</taxon>
        <taxon>Chordata</taxon>
        <taxon>Craniata</taxon>
        <taxon>Vertebrata</taxon>
        <taxon>Euteleostomi</taxon>
        <taxon>Actinopterygii</taxon>
        <taxon>Neopterygii</taxon>
        <taxon>Teleostei</taxon>
        <taxon>Neoteleostei</taxon>
        <taxon>Acanthomorphata</taxon>
        <taxon>Carangaria</taxon>
        <taxon>Pleuronectiformes</taxon>
        <taxon>Pleuronectoidei</taxon>
        <taxon>Pleuronectidae</taxon>
        <taxon>Pleuronectes</taxon>
    </lineage>
</organism>
<proteinExistence type="predicted"/>
<comment type="caution">
    <text evidence="2">The sequence shown here is derived from an EMBL/GenBank/DDBJ whole genome shotgun (WGS) entry which is preliminary data.</text>
</comment>
<evidence type="ECO:0000256" key="1">
    <source>
        <dbReference type="SAM" id="MobiDB-lite"/>
    </source>
</evidence>
<sequence>MAKALCAHNDSQNPNSNSFVLPSSSSFSLQAQSSRRTLLAVSINNHCSSSSGGSSSSSGGGSSRFRNNAHRKPGLCPSRRTGSSQNSLLRADGALFLLVPAKWPDNGATLPPPPPPPPLEAFFHRSLQMQ</sequence>
<dbReference type="AlphaFoldDB" id="A0A9N7TS88"/>
<dbReference type="Proteomes" id="UP001153269">
    <property type="component" value="Unassembled WGS sequence"/>
</dbReference>
<name>A0A9N7TS88_PLEPL</name>
<feature type="compositionally biased region" description="Low complexity" evidence="1">
    <location>
        <begin position="14"/>
        <end position="26"/>
    </location>
</feature>
<feature type="compositionally biased region" description="Low complexity" evidence="1">
    <location>
        <begin position="48"/>
        <end position="57"/>
    </location>
</feature>
<gene>
    <name evidence="2" type="ORF">PLEPLA_LOCUS5415</name>
</gene>
<evidence type="ECO:0000313" key="2">
    <source>
        <dbReference type="EMBL" id="CAB1417596.1"/>
    </source>
</evidence>
<dbReference type="EMBL" id="CADEAL010000270">
    <property type="protein sequence ID" value="CAB1417596.1"/>
    <property type="molecule type" value="Genomic_DNA"/>
</dbReference>
<evidence type="ECO:0000313" key="3">
    <source>
        <dbReference type="Proteomes" id="UP001153269"/>
    </source>
</evidence>
<keyword evidence="3" id="KW-1185">Reference proteome</keyword>
<protein>
    <submittedName>
        <fullName evidence="2">Uncharacterized protein</fullName>
    </submittedName>
</protein>
<reference evidence="2" key="1">
    <citation type="submission" date="2020-03" db="EMBL/GenBank/DDBJ databases">
        <authorList>
            <person name="Weist P."/>
        </authorList>
    </citation>
    <scope>NUCLEOTIDE SEQUENCE</scope>
</reference>